<dbReference type="PANTHER" id="PTHR31327:SF7">
    <property type="entry name" value="PDZ DOMAIN-CONTAINING PROTEIN"/>
    <property type="match status" value="1"/>
</dbReference>
<sequence length="557" mass="63238">MCKQRSSEVCELWKKLKIHRDSGRRMVKKRGENLKKPTHQPSKIAAVSTHTAHQNAERTDLNLSEVKGRAKEMEQDSDSKGSSEKESAEVVEDTAAIFEALEKPEMLNLREETASAKRKATQMKKSNKMRQKSEKIMSEGEVLIDRIDFDKVEKPEEISKNEQMKTQESLRPKSRKRAVDVMRTQDETEEEKKPQFPSHLSVLRAMQSIKDTVMDFSAHPEPGARKSTSVPAISSYRRSSDPPVCHYKFVTVRVQTIDDLELTITENLVVLFIPFSSPAFYDLVIGDQIVECDGVVPKSLQEFNDYVTIAEKVVLGIVRAWNVHPPSPKRMNNVLPHKKYCYLIVDLPLLTGMRLGYEFRCSNGRLYLTKLEPQTMGAFAFLAVDRIIDVDSDKIPPRVNMVALRNRIRAVQERDGFCTFLVERPSSLHHVTNPSCAAMKPAGTPADGIIMGDDAIEIGAREAFKYARVKNKLRFEPVYTMKSPLQSAVELDLITAVEDSEAASRRRRKRRRRLRIGKNPREKAIPSDVKRGTALSKASDNTIRKLVTKFISKTFSH</sequence>
<dbReference type="AlphaFoldDB" id="A0AA36MDN0"/>
<dbReference type="EMBL" id="CATQJL010000316">
    <property type="protein sequence ID" value="CAJ0606258.1"/>
    <property type="molecule type" value="Genomic_DNA"/>
</dbReference>
<accession>A0AA36MDN0</accession>
<dbReference type="PANTHER" id="PTHR31327">
    <property type="entry name" value="SPERM MEIOSIS PDZ DOMAIN CONTAINING PROTEINS-RELATED"/>
    <property type="match status" value="1"/>
</dbReference>
<feature type="region of interest" description="Disordered" evidence="1">
    <location>
        <begin position="113"/>
        <end position="136"/>
    </location>
</feature>
<feature type="compositionally biased region" description="Basic residues" evidence="1">
    <location>
        <begin position="116"/>
        <end position="130"/>
    </location>
</feature>
<feature type="region of interest" description="Disordered" evidence="1">
    <location>
        <begin position="21"/>
        <end position="91"/>
    </location>
</feature>
<dbReference type="Proteomes" id="UP001176961">
    <property type="component" value="Unassembled WGS sequence"/>
</dbReference>
<keyword evidence="3" id="KW-1185">Reference proteome</keyword>
<reference evidence="2" key="1">
    <citation type="submission" date="2023-07" db="EMBL/GenBank/DDBJ databases">
        <authorList>
            <consortium name="CYATHOMIX"/>
        </authorList>
    </citation>
    <scope>NUCLEOTIDE SEQUENCE</scope>
    <source>
        <strain evidence="2">N/A</strain>
    </source>
</reference>
<comment type="caution">
    <text evidence="2">The sequence shown here is derived from an EMBL/GenBank/DDBJ whole genome shotgun (WGS) entry which is preliminary data.</text>
</comment>
<feature type="compositionally biased region" description="Basic and acidic residues" evidence="1">
    <location>
        <begin position="55"/>
        <end position="88"/>
    </location>
</feature>
<feature type="compositionally biased region" description="Basic residues" evidence="1">
    <location>
        <begin position="505"/>
        <end position="518"/>
    </location>
</feature>
<proteinExistence type="predicted"/>
<name>A0AA36MDN0_CYLNA</name>
<feature type="region of interest" description="Disordered" evidence="1">
    <location>
        <begin position="157"/>
        <end position="197"/>
    </location>
</feature>
<gene>
    <name evidence="2" type="ORF">CYNAS_LOCUS18241</name>
</gene>
<evidence type="ECO:0000256" key="1">
    <source>
        <dbReference type="SAM" id="MobiDB-lite"/>
    </source>
</evidence>
<dbReference type="InterPro" id="IPR040264">
    <property type="entry name" value="T15H9.4-like"/>
</dbReference>
<feature type="compositionally biased region" description="Basic and acidic residues" evidence="1">
    <location>
        <begin position="519"/>
        <end position="531"/>
    </location>
</feature>
<evidence type="ECO:0008006" key="4">
    <source>
        <dbReference type="Google" id="ProtNLM"/>
    </source>
</evidence>
<evidence type="ECO:0000313" key="2">
    <source>
        <dbReference type="EMBL" id="CAJ0606258.1"/>
    </source>
</evidence>
<evidence type="ECO:0000313" key="3">
    <source>
        <dbReference type="Proteomes" id="UP001176961"/>
    </source>
</evidence>
<feature type="compositionally biased region" description="Basic and acidic residues" evidence="1">
    <location>
        <begin position="21"/>
        <end position="35"/>
    </location>
</feature>
<feature type="region of interest" description="Disordered" evidence="1">
    <location>
        <begin position="504"/>
        <end position="533"/>
    </location>
</feature>
<organism evidence="2 3">
    <name type="scientific">Cylicocyclus nassatus</name>
    <name type="common">Nematode worm</name>
    <dbReference type="NCBI Taxonomy" id="53992"/>
    <lineage>
        <taxon>Eukaryota</taxon>
        <taxon>Metazoa</taxon>
        <taxon>Ecdysozoa</taxon>
        <taxon>Nematoda</taxon>
        <taxon>Chromadorea</taxon>
        <taxon>Rhabditida</taxon>
        <taxon>Rhabditina</taxon>
        <taxon>Rhabditomorpha</taxon>
        <taxon>Strongyloidea</taxon>
        <taxon>Strongylidae</taxon>
        <taxon>Cylicocyclus</taxon>
    </lineage>
</organism>
<feature type="compositionally biased region" description="Basic and acidic residues" evidence="1">
    <location>
        <begin position="157"/>
        <end position="194"/>
    </location>
</feature>
<protein>
    <recommendedName>
        <fullName evidence="4">PDZ domain-containing protein</fullName>
    </recommendedName>
</protein>